<accession>A0A2P2NF09</accession>
<organism evidence="1">
    <name type="scientific">Rhizophora mucronata</name>
    <name type="common">Asiatic mangrove</name>
    <dbReference type="NCBI Taxonomy" id="61149"/>
    <lineage>
        <taxon>Eukaryota</taxon>
        <taxon>Viridiplantae</taxon>
        <taxon>Streptophyta</taxon>
        <taxon>Embryophyta</taxon>
        <taxon>Tracheophyta</taxon>
        <taxon>Spermatophyta</taxon>
        <taxon>Magnoliopsida</taxon>
        <taxon>eudicotyledons</taxon>
        <taxon>Gunneridae</taxon>
        <taxon>Pentapetalae</taxon>
        <taxon>rosids</taxon>
        <taxon>fabids</taxon>
        <taxon>Malpighiales</taxon>
        <taxon>Rhizophoraceae</taxon>
        <taxon>Rhizophora</taxon>
    </lineage>
</organism>
<dbReference type="AlphaFoldDB" id="A0A2P2NF09"/>
<name>A0A2P2NF09_RHIMU</name>
<protein>
    <submittedName>
        <fullName evidence="1">Uncharacterized protein</fullName>
    </submittedName>
</protein>
<dbReference type="EMBL" id="GGEC01060568">
    <property type="protein sequence ID" value="MBX41052.1"/>
    <property type="molecule type" value="Transcribed_RNA"/>
</dbReference>
<reference evidence="1" key="1">
    <citation type="submission" date="2018-02" db="EMBL/GenBank/DDBJ databases">
        <title>Rhizophora mucronata_Transcriptome.</title>
        <authorList>
            <person name="Meera S.P."/>
            <person name="Sreeshan A."/>
            <person name="Augustine A."/>
        </authorList>
    </citation>
    <scope>NUCLEOTIDE SEQUENCE</scope>
    <source>
        <tissue evidence="1">Leaf</tissue>
    </source>
</reference>
<sequence length="17" mass="1934">MVDSLHVFNCVTDVLNK</sequence>
<evidence type="ECO:0000313" key="1">
    <source>
        <dbReference type="EMBL" id="MBX41052.1"/>
    </source>
</evidence>
<proteinExistence type="predicted"/>